<dbReference type="PANTHER" id="PTHR35161:SF22">
    <property type="match status" value="1"/>
</dbReference>
<accession>A0ABC9A311</accession>
<protein>
    <submittedName>
        <fullName evidence="2">Uncharacterized protein</fullName>
    </submittedName>
</protein>
<dbReference type="AlphaFoldDB" id="A0ABC9A311"/>
<evidence type="ECO:0000313" key="3">
    <source>
        <dbReference type="Proteomes" id="UP001497457"/>
    </source>
</evidence>
<feature type="compositionally biased region" description="Basic residues" evidence="1">
    <location>
        <begin position="218"/>
        <end position="237"/>
    </location>
</feature>
<feature type="region of interest" description="Disordered" evidence="1">
    <location>
        <begin position="64"/>
        <end position="167"/>
    </location>
</feature>
<sequence length="510" mass="58368">MGQILSIPFFIPDAVAVPAAAALSKRQRKRRAKKEKQKEKEKKKLWNSILASIWNLLGRNPIEKVTGQDTERTTVTRPTSTNEGMEGEREEVNVQQTKENNDEKTTSTNEGVEAEREKVIGQDTERTNVTRPTSTNEGMEGEREEVNVQQTKENNDEKTTSTNEGVEAEREKVAKFYAENHNHIVCEHGRDKYTPVKSFIAGKDKFKTVVVPGTKACPGKKARRSGKKARRSGKKARPGKEAQIKVTKEVVRRLLVGIFVRFRLLHSEGKMLNGCFTADNICVPIYKKDQDIFTAPYIEVKLDRLDPDSIKPYTDEGGGGDKDLMEVGSMLENDIFSFSKETGLPADLKKLLELLCTDPIKNKNLIYSHVSLMSPRDQVSCYQWLYKRLMYLKKWERGKYNNIMQKLNITEDWKQKADENRFLAKLNPLGGYSKDGKGLSRFYRNSVEHLFKLFEEDCERGSTSLVEEEKLEDYHIVYILAEAFPDFLADLQKAFHEEGELETFNREDST</sequence>
<name>A0ABC9A311_9POAL</name>
<evidence type="ECO:0000256" key="1">
    <source>
        <dbReference type="SAM" id="MobiDB-lite"/>
    </source>
</evidence>
<reference evidence="3" key="1">
    <citation type="submission" date="2024-06" db="EMBL/GenBank/DDBJ databases">
        <authorList>
            <person name="Ryan C."/>
        </authorList>
    </citation>
    <scope>NUCLEOTIDE SEQUENCE [LARGE SCALE GENOMIC DNA]</scope>
</reference>
<gene>
    <name evidence="2" type="ORF">URODEC1_LOCUS51343</name>
</gene>
<dbReference type="PANTHER" id="PTHR35161">
    <property type="entry name" value="OS02G0303100 PROTEIN"/>
    <property type="match status" value="1"/>
</dbReference>
<feature type="compositionally biased region" description="Basic and acidic residues" evidence="1">
    <location>
        <begin position="113"/>
        <end position="128"/>
    </location>
</feature>
<organism evidence="2 3">
    <name type="scientific">Urochloa decumbens</name>
    <dbReference type="NCBI Taxonomy" id="240449"/>
    <lineage>
        <taxon>Eukaryota</taxon>
        <taxon>Viridiplantae</taxon>
        <taxon>Streptophyta</taxon>
        <taxon>Embryophyta</taxon>
        <taxon>Tracheophyta</taxon>
        <taxon>Spermatophyta</taxon>
        <taxon>Magnoliopsida</taxon>
        <taxon>Liliopsida</taxon>
        <taxon>Poales</taxon>
        <taxon>Poaceae</taxon>
        <taxon>PACMAD clade</taxon>
        <taxon>Panicoideae</taxon>
        <taxon>Panicodae</taxon>
        <taxon>Paniceae</taxon>
        <taxon>Melinidinae</taxon>
        <taxon>Urochloa</taxon>
    </lineage>
</organism>
<dbReference type="Proteomes" id="UP001497457">
    <property type="component" value="Chromosome 20rd"/>
</dbReference>
<evidence type="ECO:0000313" key="2">
    <source>
        <dbReference type="EMBL" id="CAL4972543.1"/>
    </source>
</evidence>
<feature type="region of interest" description="Disordered" evidence="1">
    <location>
        <begin position="216"/>
        <end position="241"/>
    </location>
</feature>
<proteinExistence type="predicted"/>
<keyword evidence="3" id="KW-1185">Reference proteome</keyword>
<reference evidence="2 3" key="2">
    <citation type="submission" date="2024-10" db="EMBL/GenBank/DDBJ databases">
        <authorList>
            <person name="Ryan C."/>
        </authorList>
    </citation>
    <scope>NUCLEOTIDE SEQUENCE [LARGE SCALE GENOMIC DNA]</scope>
</reference>
<dbReference type="EMBL" id="OZ075130">
    <property type="protein sequence ID" value="CAL4972543.1"/>
    <property type="molecule type" value="Genomic_DNA"/>
</dbReference>